<dbReference type="InterPro" id="IPR024199">
    <property type="entry name" value="Uncharacterised_DsbB"/>
</dbReference>
<keyword evidence="3 5" id="KW-1133">Transmembrane helix</keyword>
<dbReference type="GO" id="GO:0006457">
    <property type="term" value="P:protein folding"/>
    <property type="evidence" value="ECO:0007669"/>
    <property type="project" value="InterPro"/>
</dbReference>
<dbReference type="SUPFAM" id="SSF158442">
    <property type="entry name" value="DsbB-like"/>
    <property type="match status" value="1"/>
</dbReference>
<evidence type="ECO:0000256" key="5">
    <source>
        <dbReference type="SAM" id="Phobius"/>
    </source>
</evidence>
<feature type="transmembrane region" description="Helical" evidence="5">
    <location>
        <begin position="137"/>
        <end position="158"/>
    </location>
</feature>
<evidence type="ECO:0000313" key="6">
    <source>
        <dbReference type="EMBL" id="MCB8875572.1"/>
    </source>
</evidence>
<dbReference type="EMBL" id="JAESVB010000003">
    <property type="protein sequence ID" value="MCB8875572.1"/>
    <property type="molecule type" value="Genomic_DNA"/>
</dbReference>
<evidence type="ECO:0000256" key="3">
    <source>
        <dbReference type="ARBA" id="ARBA00022989"/>
    </source>
</evidence>
<protein>
    <submittedName>
        <fullName evidence="6">Disulfide bond formation protein B</fullName>
    </submittedName>
</protein>
<comment type="subcellular location">
    <subcellularLocation>
        <location evidence="1">Membrane</location>
        <topology evidence="1">Multi-pass membrane protein</topology>
    </subcellularLocation>
</comment>
<sequence length="163" mass="17704">MRFAQDRLTALIVLLLGAAALAVAYGSQYGLGMAPCELCYWERWPYRIAILIGVLGLIVPQPLRRFLLWLGVLDFLAAIGLAGLHVGVEQKLWASPLPECSAANIFKGNLSTLMNNLPATPAKPCDAPNFLIPGLPVSFTTMDLIYATACFVVVMVCLMRRPA</sequence>
<comment type="caution">
    <text evidence="6">The sequence shown here is derived from an EMBL/GenBank/DDBJ whole genome shotgun (WGS) entry which is preliminary data.</text>
</comment>
<name>A0A963YRG8_9PROT</name>
<dbReference type="AlphaFoldDB" id="A0A963YRG8"/>
<keyword evidence="7" id="KW-1185">Reference proteome</keyword>
<keyword evidence="4 5" id="KW-0472">Membrane</keyword>
<dbReference type="GO" id="GO:0016020">
    <property type="term" value="C:membrane"/>
    <property type="evidence" value="ECO:0007669"/>
    <property type="project" value="UniProtKB-SubCell"/>
</dbReference>
<dbReference type="RefSeq" id="WP_227321210.1">
    <property type="nucleotide sequence ID" value="NZ_JAESVB010000003.1"/>
</dbReference>
<evidence type="ECO:0000256" key="1">
    <source>
        <dbReference type="ARBA" id="ARBA00004141"/>
    </source>
</evidence>
<dbReference type="PIRSF" id="PIRSF033913">
    <property type="entry name" value="S-S_format_DsbB"/>
    <property type="match status" value="1"/>
</dbReference>
<dbReference type="Proteomes" id="UP000708298">
    <property type="component" value="Unassembled WGS sequence"/>
</dbReference>
<accession>A0A963YRG8</accession>
<dbReference type="InterPro" id="IPR023380">
    <property type="entry name" value="DsbB-like_sf"/>
</dbReference>
<evidence type="ECO:0000256" key="4">
    <source>
        <dbReference type="ARBA" id="ARBA00023136"/>
    </source>
</evidence>
<evidence type="ECO:0000256" key="2">
    <source>
        <dbReference type="ARBA" id="ARBA00022692"/>
    </source>
</evidence>
<dbReference type="Pfam" id="PF02600">
    <property type="entry name" value="DsbB"/>
    <property type="match status" value="1"/>
</dbReference>
<reference evidence="6" key="1">
    <citation type="journal article" date="2021" name="Microorganisms">
        <title>Acidisoma silvae sp. nov. and Acidisomacellulosilytica sp. nov., Two Acidophilic Bacteria Isolated from Decaying Wood, Hydrolyzing Cellulose and Producing Poly-3-hydroxybutyrate.</title>
        <authorList>
            <person name="Mieszkin S."/>
            <person name="Pouder E."/>
            <person name="Uroz S."/>
            <person name="Simon-Colin C."/>
            <person name="Alain K."/>
        </authorList>
    </citation>
    <scope>NUCLEOTIDE SEQUENCE</scope>
    <source>
        <strain evidence="6">HW T2.11</strain>
    </source>
</reference>
<organism evidence="6 7">
    <name type="scientific">Acidisoma silvae</name>
    <dbReference type="NCBI Taxonomy" id="2802396"/>
    <lineage>
        <taxon>Bacteria</taxon>
        <taxon>Pseudomonadati</taxon>
        <taxon>Pseudomonadota</taxon>
        <taxon>Alphaproteobacteria</taxon>
        <taxon>Acetobacterales</taxon>
        <taxon>Acidocellaceae</taxon>
        <taxon>Acidisoma</taxon>
    </lineage>
</organism>
<dbReference type="Gene3D" id="1.20.1550.10">
    <property type="entry name" value="DsbB-like"/>
    <property type="match status" value="1"/>
</dbReference>
<proteinExistence type="predicted"/>
<keyword evidence="2 5" id="KW-0812">Transmembrane</keyword>
<dbReference type="GO" id="GO:0015035">
    <property type="term" value="F:protein-disulfide reductase activity"/>
    <property type="evidence" value="ECO:0007669"/>
    <property type="project" value="InterPro"/>
</dbReference>
<feature type="transmembrane region" description="Helical" evidence="5">
    <location>
        <begin position="44"/>
        <end position="60"/>
    </location>
</feature>
<evidence type="ECO:0000313" key="7">
    <source>
        <dbReference type="Proteomes" id="UP000708298"/>
    </source>
</evidence>
<reference evidence="6" key="2">
    <citation type="submission" date="2021-01" db="EMBL/GenBank/DDBJ databases">
        <authorList>
            <person name="Mieszkin S."/>
            <person name="Pouder E."/>
            <person name="Alain K."/>
        </authorList>
    </citation>
    <scope>NUCLEOTIDE SEQUENCE</scope>
    <source>
        <strain evidence="6">HW T2.11</strain>
    </source>
</reference>
<dbReference type="InterPro" id="IPR003752">
    <property type="entry name" value="DiS_bond_form_DsbB/BdbC"/>
</dbReference>
<feature type="transmembrane region" description="Helical" evidence="5">
    <location>
        <begin position="67"/>
        <end position="88"/>
    </location>
</feature>
<gene>
    <name evidence="6" type="ORF">ASILVAE211_10295</name>
</gene>